<dbReference type="Pfam" id="PF03988">
    <property type="entry name" value="DUF347"/>
    <property type="match status" value="4"/>
</dbReference>
<feature type="transmembrane region" description="Helical" evidence="2">
    <location>
        <begin position="184"/>
        <end position="202"/>
    </location>
</feature>
<dbReference type="AlphaFoldDB" id="L7F4K9"/>
<feature type="transmembrane region" description="Helical" evidence="2">
    <location>
        <begin position="239"/>
        <end position="258"/>
    </location>
</feature>
<evidence type="ECO:0000313" key="3">
    <source>
        <dbReference type="EMBL" id="ELP65951.1"/>
    </source>
</evidence>
<feature type="transmembrane region" description="Helical" evidence="2">
    <location>
        <begin position="208"/>
        <end position="227"/>
    </location>
</feature>
<evidence type="ECO:0008006" key="5">
    <source>
        <dbReference type="Google" id="ProtNLM"/>
    </source>
</evidence>
<dbReference type="InterPro" id="IPR007136">
    <property type="entry name" value="DUF347"/>
</dbReference>
<accession>L7F4K9</accession>
<feature type="transmembrane region" description="Helical" evidence="2">
    <location>
        <begin position="115"/>
        <end position="134"/>
    </location>
</feature>
<dbReference type="STRING" id="85558.T45_06258"/>
<gene>
    <name evidence="3" type="ORF">STRTUCAR8_01931</name>
</gene>
<keyword evidence="2" id="KW-0472">Membrane</keyword>
<feature type="region of interest" description="Disordered" evidence="1">
    <location>
        <begin position="1"/>
        <end position="25"/>
    </location>
</feature>
<name>L7F4K9_STRT8</name>
<sequence length="301" mass="32183">MFRSGRTLGNPSTRSTKTLAKGSGATAERHVIVPAMTTDHLTQNGPKRHARHLRHAASKVPEVTVYFWIIKVLTTGMGETASDWLAHLLGPIPAVGLGGIALVTALAVQFAVRRYVAWIYWTAIVMVSVFGTMAADVLHVGLGVPYTLSTPFFMAALAAVFALWYRVERTLSIHSIHTRRRESFYWAAVLATFALGTAAGDLTATIGLGYLGSAVLYAAAIAVPAVAHRRGSLNAVTAFWSAYIVTRPLGASIADWMAVSHSRGGLNLGLGPVTLSWTVAILGFVGYLAVSRKDVQNTPMP</sequence>
<protein>
    <recommendedName>
        <fullName evidence="5">Membrane-anchored protein</fullName>
    </recommendedName>
</protein>
<keyword evidence="2" id="KW-0812">Transmembrane</keyword>
<evidence type="ECO:0000256" key="2">
    <source>
        <dbReference type="SAM" id="Phobius"/>
    </source>
</evidence>
<feature type="transmembrane region" description="Helical" evidence="2">
    <location>
        <begin position="270"/>
        <end position="290"/>
    </location>
</feature>
<feature type="compositionally biased region" description="Polar residues" evidence="1">
    <location>
        <begin position="7"/>
        <end position="18"/>
    </location>
</feature>
<keyword evidence="4" id="KW-1185">Reference proteome</keyword>
<comment type="caution">
    <text evidence="3">The sequence shown here is derived from an EMBL/GenBank/DDBJ whole genome shotgun (WGS) entry which is preliminary data.</text>
</comment>
<keyword evidence="2" id="KW-1133">Transmembrane helix</keyword>
<feature type="transmembrane region" description="Helical" evidence="2">
    <location>
        <begin position="146"/>
        <end position="164"/>
    </location>
</feature>
<dbReference type="Proteomes" id="UP000010931">
    <property type="component" value="Unassembled WGS sequence"/>
</dbReference>
<evidence type="ECO:0000313" key="4">
    <source>
        <dbReference type="Proteomes" id="UP000010931"/>
    </source>
</evidence>
<evidence type="ECO:0000256" key="1">
    <source>
        <dbReference type="SAM" id="MobiDB-lite"/>
    </source>
</evidence>
<proteinExistence type="predicted"/>
<reference evidence="3 4" key="1">
    <citation type="journal article" date="2011" name="Plasmid">
        <title>Streptomyces turgidiscabies Car8 contains a modular pathogenicity island that shares virulence genes with other actinobacterial plant pathogens.</title>
        <authorList>
            <person name="Huguet-Tapia J.C."/>
            <person name="Badger J.H."/>
            <person name="Loria R."/>
            <person name="Pettis G.S."/>
        </authorList>
    </citation>
    <scope>NUCLEOTIDE SEQUENCE [LARGE SCALE GENOMIC DNA]</scope>
    <source>
        <strain evidence="3 4">Car8</strain>
    </source>
</reference>
<feature type="transmembrane region" description="Helical" evidence="2">
    <location>
        <begin position="84"/>
        <end position="108"/>
    </location>
</feature>
<dbReference type="PATRIC" id="fig|698760.3.peg.5464"/>
<dbReference type="EMBL" id="AEJB01000361">
    <property type="protein sequence ID" value="ELP65951.1"/>
    <property type="molecule type" value="Genomic_DNA"/>
</dbReference>
<organism evidence="3 4">
    <name type="scientific">Streptomyces turgidiscabies (strain Car8)</name>
    <dbReference type="NCBI Taxonomy" id="698760"/>
    <lineage>
        <taxon>Bacteria</taxon>
        <taxon>Bacillati</taxon>
        <taxon>Actinomycetota</taxon>
        <taxon>Actinomycetes</taxon>
        <taxon>Kitasatosporales</taxon>
        <taxon>Streptomycetaceae</taxon>
        <taxon>Streptomyces</taxon>
    </lineage>
</organism>